<dbReference type="Proteomes" id="UP000541535">
    <property type="component" value="Unassembled WGS sequence"/>
</dbReference>
<reference evidence="1 2" key="1">
    <citation type="submission" date="2020-08" db="EMBL/GenBank/DDBJ databases">
        <title>Genomic Encyclopedia of Type Strains, Phase III (KMG-III): the genomes of soil and plant-associated and newly described type strains.</title>
        <authorList>
            <person name="Whitman W."/>
        </authorList>
    </citation>
    <scope>NUCLEOTIDE SEQUENCE [LARGE SCALE GENOMIC DNA]</scope>
    <source>
        <strain evidence="1 2">CECT 8897</strain>
    </source>
</reference>
<sequence length="81" mass="9060">MLYFFLVASAAHAIADEGFRSLEKKAMSRDCQAQRNLAYVYQTGELGAPIDFFQACVRRTVIVYSDDVNVDRSDVSNLGYA</sequence>
<comment type="caution">
    <text evidence="1">The sequence shown here is derived from an EMBL/GenBank/DDBJ whole genome shotgun (WGS) entry which is preliminary data.</text>
</comment>
<protein>
    <submittedName>
        <fullName evidence="1">Uncharacterized protein</fullName>
    </submittedName>
</protein>
<keyword evidence="2" id="KW-1185">Reference proteome</keyword>
<dbReference type="EMBL" id="JACHXD010000037">
    <property type="protein sequence ID" value="MBB3122485.1"/>
    <property type="molecule type" value="Genomic_DNA"/>
</dbReference>
<organism evidence="1 2">
    <name type="scientific">Pseudoduganella violacea</name>
    <dbReference type="NCBI Taxonomy" id="1715466"/>
    <lineage>
        <taxon>Bacteria</taxon>
        <taxon>Pseudomonadati</taxon>
        <taxon>Pseudomonadota</taxon>
        <taxon>Betaproteobacteria</taxon>
        <taxon>Burkholderiales</taxon>
        <taxon>Oxalobacteraceae</taxon>
        <taxon>Telluria group</taxon>
        <taxon>Pseudoduganella</taxon>
    </lineage>
</organism>
<name>A0A7W5BGN8_9BURK</name>
<gene>
    <name evidence="1" type="ORF">FHS03_005586</name>
</gene>
<proteinExistence type="predicted"/>
<dbReference type="AlphaFoldDB" id="A0A7W5BGN8"/>
<accession>A0A7W5BGN8</accession>
<evidence type="ECO:0000313" key="2">
    <source>
        <dbReference type="Proteomes" id="UP000541535"/>
    </source>
</evidence>
<dbReference type="RefSeq" id="WP_183444141.1">
    <property type="nucleotide sequence ID" value="NZ_JACHXD010000037.1"/>
</dbReference>
<evidence type="ECO:0000313" key="1">
    <source>
        <dbReference type="EMBL" id="MBB3122485.1"/>
    </source>
</evidence>